<feature type="region of interest" description="Disordered" evidence="7">
    <location>
        <begin position="369"/>
        <end position="584"/>
    </location>
</feature>
<dbReference type="InterPro" id="IPR040227">
    <property type="entry name" value="Nibrin-rel"/>
</dbReference>
<dbReference type="SMART" id="SM00240">
    <property type="entry name" value="FHA"/>
    <property type="match status" value="1"/>
</dbReference>
<dbReference type="OrthoDB" id="552194at2759"/>
<dbReference type="GO" id="GO:0007095">
    <property type="term" value="P:mitotic G2 DNA damage checkpoint signaling"/>
    <property type="evidence" value="ECO:0007669"/>
    <property type="project" value="InterPro"/>
</dbReference>
<dbReference type="GO" id="GO:0000724">
    <property type="term" value="P:double-strand break repair via homologous recombination"/>
    <property type="evidence" value="ECO:0007669"/>
    <property type="project" value="TreeGrafter"/>
</dbReference>
<dbReference type="Gene3D" id="2.60.200.20">
    <property type="match status" value="1"/>
</dbReference>
<dbReference type="SUPFAM" id="SSF49879">
    <property type="entry name" value="SMAD/FHA domain"/>
    <property type="match status" value="1"/>
</dbReference>
<comment type="similarity">
    <text evidence="5">Belongs to the Nibrin family.</text>
</comment>
<evidence type="ECO:0000256" key="4">
    <source>
        <dbReference type="ARBA" id="ARBA00023242"/>
    </source>
</evidence>
<keyword evidence="6" id="KW-0175">Coiled coil</keyword>
<dbReference type="CDD" id="cd00060">
    <property type="entry name" value="FHA"/>
    <property type="match status" value="1"/>
</dbReference>
<evidence type="ECO:0000256" key="1">
    <source>
        <dbReference type="ARBA" id="ARBA00004123"/>
    </source>
</evidence>
<dbReference type="InterPro" id="IPR000253">
    <property type="entry name" value="FHA_dom"/>
</dbReference>
<dbReference type="PANTHER" id="PTHR12162">
    <property type="entry name" value="NIBRIN-RELATED"/>
    <property type="match status" value="1"/>
</dbReference>
<dbReference type="Proteomes" id="UP000799640">
    <property type="component" value="Unassembled WGS sequence"/>
</dbReference>
<dbReference type="InterPro" id="IPR032429">
    <property type="entry name" value="Nibrin_BRCT2"/>
</dbReference>
<reference evidence="9" key="1">
    <citation type="journal article" date="2020" name="Stud. Mycol.">
        <title>101 Dothideomycetes genomes: a test case for predicting lifestyles and emergence of pathogens.</title>
        <authorList>
            <person name="Haridas S."/>
            <person name="Albert R."/>
            <person name="Binder M."/>
            <person name="Bloem J."/>
            <person name="Labutti K."/>
            <person name="Salamov A."/>
            <person name="Andreopoulos B."/>
            <person name="Baker S."/>
            <person name="Barry K."/>
            <person name="Bills G."/>
            <person name="Bluhm B."/>
            <person name="Cannon C."/>
            <person name="Castanera R."/>
            <person name="Culley D."/>
            <person name="Daum C."/>
            <person name="Ezra D."/>
            <person name="Gonzalez J."/>
            <person name="Henrissat B."/>
            <person name="Kuo A."/>
            <person name="Liang C."/>
            <person name="Lipzen A."/>
            <person name="Lutzoni F."/>
            <person name="Magnuson J."/>
            <person name="Mondo S."/>
            <person name="Nolan M."/>
            <person name="Ohm R."/>
            <person name="Pangilinan J."/>
            <person name="Park H.-J."/>
            <person name="Ramirez L."/>
            <person name="Alfaro M."/>
            <person name="Sun H."/>
            <person name="Tritt A."/>
            <person name="Yoshinaga Y."/>
            <person name="Zwiers L.-H."/>
            <person name="Turgeon B."/>
            <person name="Goodwin S."/>
            <person name="Spatafora J."/>
            <person name="Crous P."/>
            <person name="Grigoriev I."/>
        </authorList>
    </citation>
    <scope>NUCLEOTIDE SEQUENCE</scope>
    <source>
        <strain evidence="9">CBS 262.69</strain>
    </source>
</reference>
<evidence type="ECO:0000256" key="6">
    <source>
        <dbReference type="SAM" id="Coils"/>
    </source>
</evidence>
<evidence type="ECO:0000256" key="7">
    <source>
        <dbReference type="SAM" id="MobiDB-lite"/>
    </source>
</evidence>
<sequence length="819" mass="91078">MWTLECDGPVLRGKQIWLKPGSRLLVGRTRPSKADGDTGSYLIDHKSVSRRHIIISVEDVEPGTGSQLRTKSKLIIDERSKLGTTMDGKKVHGTIDLAGDEHTIQLGNYEHLLRIKWRPVVLTITSLSKTQKRSDDPLGSIRSKLEKYDVKFTTELIVGSTTHVVAAKRNQPVVLEALVHGKHIVTGAYIQAIVDAVTPQPNAEDPENPLPAPLEDDFEKNWPSTAGFIPPPGKEPVVRPESYFAPNPQRYSIFSQYIFVFCDSTQFDNLKGVVNGGDGKALLYEDFELGQTRPEDFVAYVKQVAGLKDPDASIQGKKVVVVRLAAKTETEWTEKFVQDADLLLGQRSFAQNEFLDAILTVDTRSFCQPLSEEEEQGPINSPVRQDTTTARPTKPNAPPQVETTPARPTTRNTTYQPEPASPRPTRITAVATRQQPAPARRAARETSPVREPSPPKEPFPPPRNRTPEPPKPKRRPLRTVTESRFKGFDDFNPNEIVSVPDDDDDGMMTPPDQTPATSLAPPQASRAVSGTKRRSSVTGQDEEIDKLLPAAAAMKKRRLNTNDPREKTVSPKAKPMRKPKPERQIDVMEEVRKAREAAEQDARLDEDALKAAMEEMDIDSIRLAVKIEIMEVKPRGALAERVGDEGRWDDRWNGRKNFKRFRRKGQDVPRRGQRVIIPLEESIKQPSERSRDEFAVPTGESTSRSGLSSTVASQLGRLGEDSDDETSFRRQVARSARGRPRVAESVTIEMDDESVAGASTVAKSYKTAKTTKTAGSTGTARKRPAAAEAEQPAARRRKVIVQPEPDSDDSDDALRFRRR</sequence>
<dbReference type="Pfam" id="PF00498">
    <property type="entry name" value="FHA"/>
    <property type="match status" value="1"/>
</dbReference>
<feature type="coiled-coil region" evidence="6">
    <location>
        <begin position="588"/>
        <end position="615"/>
    </location>
</feature>
<feature type="region of interest" description="Disordered" evidence="7">
    <location>
        <begin position="680"/>
        <end position="819"/>
    </location>
</feature>
<name>A0A6G1I467_9PEZI</name>
<keyword evidence="4" id="KW-0539">Nucleus</keyword>
<dbReference type="GO" id="GO:0030870">
    <property type="term" value="C:Mre11 complex"/>
    <property type="evidence" value="ECO:0007669"/>
    <property type="project" value="InterPro"/>
</dbReference>
<feature type="compositionally biased region" description="Polar residues" evidence="7">
    <location>
        <begin position="699"/>
        <end position="713"/>
    </location>
</feature>
<evidence type="ECO:0000313" key="10">
    <source>
        <dbReference type="Proteomes" id="UP000799640"/>
    </source>
</evidence>
<dbReference type="GO" id="GO:0003684">
    <property type="term" value="F:damaged DNA binding"/>
    <property type="evidence" value="ECO:0007669"/>
    <property type="project" value="TreeGrafter"/>
</dbReference>
<dbReference type="AlphaFoldDB" id="A0A6G1I467"/>
<dbReference type="PANTHER" id="PTHR12162:SF0">
    <property type="entry name" value="NIBRIN"/>
    <property type="match status" value="1"/>
</dbReference>
<feature type="compositionally biased region" description="Pro residues" evidence="7">
    <location>
        <begin position="451"/>
        <end position="464"/>
    </location>
</feature>
<dbReference type="InterPro" id="IPR043014">
    <property type="entry name" value="Nibrin_BRCT2_sf"/>
</dbReference>
<dbReference type="Pfam" id="PF16508">
    <property type="entry name" value="NIBRIN_BRCT_II"/>
    <property type="match status" value="1"/>
</dbReference>
<feature type="compositionally biased region" description="Basic and acidic residues" evidence="7">
    <location>
        <begin position="681"/>
        <end position="694"/>
    </location>
</feature>
<dbReference type="Gene3D" id="3.40.50.10980">
    <property type="entry name" value="Nibrin, BRCT2 domain"/>
    <property type="match status" value="1"/>
</dbReference>
<evidence type="ECO:0000256" key="3">
    <source>
        <dbReference type="ARBA" id="ARBA00023204"/>
    </source>
</evidence>
<keyword evidence="3" id="KW-0234">DNA repair</keyword>
<accession>A0A6G1I467</accession>
<evidence type="ECO:0000256" key="2">
    <source>
        <dbReference type="ARBA" id="ARBA00022763"/>
    </source>
</evidence>
<feature type="domain" description="FHA" evidence="8">
    <location>
        <begin position="24"/>
        <end position="91"/>
    </location>
</feature>
<keyword evidence="2" id="KW-0227">DNA damage</keyword>
<protein>
    <recommendedName>
        <fullName evidence="8">FHA domain-containing protein</fullName>
    </recommendedName>
</protein>
<feature type="compositionally biased region" description="Low complexity" evidence="7">
    <location>
        <begin position="758"/>
        <end position="779"/>
    </location>
</feature>
<comment type="subcellular location">
    <subcellularLocation>
        <location evidence="1">Nucleus</location>
    </subcellularLocation>
</comment>
<dbReference type="InterPro" id="IPR008984">
    <property type="entry name" value="SMAD_FHA_dom_sf"/>
</dbReference>
<evidence type="ECO:0000313" key="9">
    <source>
        <dbReference type="EMBL" id="KAF2402859.1"/>
    </source>
</evidence>
<dbReference type="PROSITE" id="PS50006">
    <property type="entry name" value="FHA_DOMAIN"/>
    <property type="match status" value="1"/>
</dbReference>
<evidence type="ECO:0000259" key="8">
    <source>
        <dbReference type="PROSITE" id="PS50006"/>
    </source>
</evidence>
<organism evidence="9 10">
    <name type="scientific">Trichodelitschia bisporula</name>
    <dbReference type="NCBI Taxonomy" id="703511"/>
    <lineage>
        <taxon>Eukaryota</taxon>
        <taxon>Fungi</taxon>
        <taxon>Dikarya</taxon>
        <taxon>Ascomycota</taxon>
        <taxon>Pezizomycotina</taxon>
        <taxon>Dothideomycetes</taxon>
        <taxon>Dothideomycetes incertae sedis</taxon>
        <taxon>Phaeotrichales</taxon>
        <taxon>Phaeotrichaceae</taxon>
        <taxon>Trichodelitschia</taxon>
    </lineage>
</organism>
<evidence type="ECO:0000256" key="5">
    <source>
        <dbReference type="ARBA" id="ARBA00044757"/>
    </source>
</evidence>
<gene>
    <name evidence="9" type="ORF">EJ06DRAFT_547238</name>
</gene>
<feature type="compositionally biased region" description="Low complexity" evidence="7">
    <location>
        <begin position="428"/>
        <end position="440"/>
    </location>
</feature>
<feature type="compositionally biased region" description="Polar residues" evidence="7">
    <location>
        <begin position="378"/>
        <end position="391"/>
    </location>
</feature>
<keyword evidence="10" id="KW-1185">Reference proteome</keyword>
<feature type="compositionally biased region" description="Low complexity" evidence="7">
    <location>
        <begin position="403"/>
        <end position="414"/>
    </location>
</feature>
<proteinExistence type="inferred from homology"/>
<dbReference type="EMBL" id="ML996690">
    <property type="protein sequence ID" value="KAF2402859.1"/>
    <property type="molecule type" value="Genomic_DNA"/>
</dbReference>